<dbReference type="Proteomes" id="UP000001420">
    <property type="component" value="Chromosome"/>
</dbReference>
<dbReference type="InterPro" id="IPR037004">
    <property type="entry name" value="Exonuc_VII_ssu_sf"/>
</dbReference>
<keyword evidence="2 6" id="KW-0963">Cytoplasm</keyword>
<evidence type="ECO:0000313" key="9">
    <source>
        <dbReference type="Proteomes" id="UP000001420"/>
    </source>
</evidence>
<dbReference type="OrthoDB" id="558221at2"/>
<comment type="similarity">
    <text evidence="1 6">Belongs to the XseB family.</text>
</comment>
<evidence type="ECO:0000256" key="4">
    <source>
        <dbReference type="ARBA" id="ARBA00022801"/>
    </source>
</evidence>
<accession>Q7VEA1</accession>
<reference evidence="8 9" key="1">
    <citation type="journal article" date="2003" name="Proc. Natl. Acad. Sci. U.S.A.">
        <title>Genome sequence of the cyanobacterium Prochlorococcus marinus SS120, a nearly minimal oxyphototrophic genome.</title>
        <authorList>
            <person name="Dufresne A."/>
            <person name="Salanoubat M."/>
            <person name="Partensky F."/>
            <person name="Artiguenave F."/>
            <person name="Axmann I.M."/>
            <person name="Barbe V."/>
            <person name="Duprat S."/>
            <person name="Galperin M.Y."/>
            <person name="Koonin E.V."/>
            <person name="Le Gall F."/>
            <person name="Makarova K.S."/>
            <person name="Ostrowski M."/>
            <person name="Oztas S."/>
            <person name="Robert C."/>
            <person name="Rogozin I.B."/>
            <person name="Scanlan D.J."/>
            <person name="Tandeau de Marsac N."/>
            <person name="Weissenbach J."/>
            <person name="Wincker P."/>
            <person name="Wolf Y.I."/>
            <person name="Hess W.R."/>
        </authorList>
    </citation>
    <scope>NUCLEOTIDE SEQUENCE [LARGE SCALE GENOMIC DNA]</scope>
    <source>
        <strain evidence="9">SARG / CCMP1375 / SS120</strain>
    </source>
</reference>
<evidence type="ECO:0000256" key="5">
    <source>
        <dbReference type="ARBA" id="ARBA00022839"/>
    </source>
</evidence>
<dbReference type="HAMAP" id="MF_00337">
    <property type="entry name" value="Exonuc_7_S"/>
    <property type="match status" value="1"/>
</dbReference>
<dbReference type="STRING" id="167539.Pro_0112"/>
<organism evidence="8 9">
    <name type="scientific">Prochlorococcus marinus (strain SARG / CCMP1375 / SS120)</name>
    <dbReference type="NCBI Taxonomy" id="167539"/>
    <lineage>
        <taxon>Bacteria</taxon>
        <taxon>Bacillati</taxon>
        <taxon>Cyanobacteriota</taxon>
        <taxon>Cyanophyceae</taxon>
        <taxon>Synechococcales</taxon>
        <taxon>Prochlorococcaceae</taxon>
        <taxon>Prochlorococcus</taxon>
    </lineage>
</organism>
<keyword evidence="4 6" id="KW-0378">Hydrolase</keyword>
<comment type="function">
    <text evidence="6">Bidirectionally degrades single-stranded DNA into large acid-insoluble oligonucleotides, which are then degraded further into small acid-soluble oligonucleotides.</text>
</comment>
<evidence type="ECO:0000256" key="2">
    <source>
        <dbReference type="ARBA" id="ARBA00022490"/>
    </source>
</evidence>
<dbReference type="eggNOG" id="COG1722">
    <property type="taxonomic scope" value="Bacteria"/>
</dbReference>
<dbReference type="AlphaFoldDB" id="Q7VEA1"/>
<dbReference type="GO" id="GO:0005737">
    <property type="term" value="C:cytoplasm"/>
    <property type="evidence" value="ECO:0007669"/>
    <property type="project" value="UniProtKB-SubCell"/>
</dbReference>
<dbReference type="InterPro" id="IPR003761">
    <property type="entry name" value="Exonuc_VII_S"/>
</dbReference>
<dbReference type="EC" id="3.1.11.6" evidence="6"/>
<dbReference type="GO" id="GO:0008855">
    <property type="term" value="F:exodeoxyribonuclease VII activity"/>
    <property type="evidence" value="ECO:0007669"/>
    <property type="project" value="UniProtKB-UniRule"/>
</dbReference>
<dbReference type="HOGENOM" id="CLU_173296_0_0_3"/>
<keyword evidence="5 6" id="KW-0269">Exonuclease</keyword>
<dbReference type="EMBL" id="AE017126">
    <property type="protein sequence ID" value="AAP99158.1"/>
    <property type="molecule type" value="Genomic_DNA"/>
</dbReference>
<dbReference type="SUPFAM" id="SSF116842">
    <property type="entry name" value="XseB-like"/>
    <property type="match status" value="1"/>
</dbReference>
<evidence type="ECO:0000256" key="7">
    <source>
        <dbReference type="SAM" id="Coils"/>
    </source>
</evidence>
<dbReference type="EnsemblBacteria" id="AAP99158">
    <property type="protein sequence ID" value="AAP99158"/>
    <property type="gene ID" value="Pro_0112"/>
</dbReference>
<dbReference type="GO" id="GO:0009318">
    <property type="term" value="C:exodeoxyribonuclease VII complex"/>
    <property type="evidence" value="ECO:0007669"/>
    <property type="project" value="UniProtKB-UniRule"/>
</dbReference>
<dbReference type="Pfam" id="PF02609">
    <property type="entry name" value="Exonuc_VII_S"/>
    <property type="match status" value="1"/>
</dbReference>
<dbReference type="GO" id="GO:0006308">
    <property type="term" value="P:DNA catabolic process"/>
    <property type="evidence" value="ECO:0007669"/>
    <property type="project" value="UniProtKB-UniRule"/>
</dbReference>
<comment type="subcellular location">
    <subcellularLocation>
        <location evidence="6">Cytoplasm</location>
    </subcellularLocation>
</comment>
<dbReference type="PATRIC" id="fig|167539.5.peg.118"/>
<feature type="coiled-coil region" evidence="7">
    <location>
        <begin position="28"/>
        <end position="58"/>
    </location>
</feature>
<dbReference type="NCBIfam" id="TIGR01280">
    <property type="entry name" value="xseB"/>
    <property type="match status" value="1"/>
</dbReference>
<dbReference type="RefSeq" id="WP_011124267.1">
    <property type="nucleotide sequence ID" value="NC_005042.1"/>
</dbReference>
<sequence length="94" mass="11029">MIKKDQDSNNNKLFNQDKVKDLSSVINKLSYEDSLKQLDDILNKLQNESLLVEDLQENYLKAKLYLKHCEQLLDKVEQEIHEIIPSEIDEIANN</sequence>
<evidence type="ECO:0000256" key="1">
    <source>
        <dbReference type="ARBA" id="ARBA00009998"/>
    </source>
</evidence>
<gene>
    <name evidence="6 8" type="primary">xseB</name>
    <name evidence="8" type="ordered locus">Pro_0112</name>
</gene>
<evidence type="ECO:0000313" key="8">
    <source>
        <dbReference type="EMBL" id="AAP99158.1"/>
    </source>
</evidence>
<keyword evidence="3 6" id="KW-0540">Nuclease</keyword>
<evidence type="ECO:0000256" key="6">
    <source>
        <dbReference type="HAMAP-Rule" id="MF_00337"/>
    </source>
</evidence>
<dbReference type="Gene3D" id="1.10.287.1040">
    <property type="entry name" value="Exonuclease VII, small subunit"/>
    <property type="match status" value="1"/>
</dbReference>
<keyword evidence="9" id="KW-1185">Reference proteome</keyword>
<evidence type="ECO:0000256" key="3">
    <source>
        <dbReference type="ARBA" id="ARBA00022722"/>
    </source>
</evidence>
<protein>
    <recommendedName>
        <fullName evidence="6">Exodeoxyribonuclease 7 small subunit</fullName>
        <ecNumber evidence="6">3.1.11.6</ecNumber>
    </recommendedName>
    <alternativeName>
        <fullName evidence="6">Exodeoxyribonuclease VII small subunit</fullName>
        <shortName evidence="6">Exonuclease VII small subunit</shortName>
    </alternativeName>
</protein>
<proteinExistence type="inferred from homology"/>
<keyword evidence="7" id="KW-0175">Coiled coil</keyword>
<name>Q7VEA1_PROMA</name>
<comment type="catalytic activity">
    <reaction evidence="6">
        <text>Exonucleolytic cleavage in either 5'- to 3'- or 3'- to 5'-direction to yield nucleoside 5'-phosphates.</text>
        <dbReference type="EC" id="3.1.11.6"/>
    </reaction>
</comment>
<dbReference type="KEGG" id="pma:Pro_0112"/>
<comment type="subunit">
    <text evidence="6">Heterooligomer composed of large and small subunits.</text>
</comment>